<dbReference type="Gene3D" id="1.20.1270.60">
    <property type="entry name" value="Arfaptin homology (AH) domain/BAR domain"/>
    <property type="match status" value="2"/>
</dbReference>
<dbReference type="SMART" id="SM00055">
    <property type="entry name" value="FCH"/>
    <property type="match status" value="1"/>
</dbReference>
<dbReference type="InterPro" id="IPR001060">
    <property type="entry name" value="FCH_dom"/>
</dbReference>
<protein>
    <recommendedName>
        <fullName evidence="13">VASt domain-containing protein</fullName>
    </recommendedName>
</protein>
<feature type="transmembrane region" description="Helical" evidence="8">
    <location>
        <begin position="1236"/>
        <end position="1253"/>
    </location>
</feature>
<evidence type="ECO:0000259" key="10">
    <source>
        <dbReference type="PROSITE" id="PS51778"/>
    </source>
</evidence>
<evidence type="ECO:0000256" key="6">
    <source>
        <dbReference type="SAM" id="Coils"/>
    </source>
</evidence>
<dbReference type="InterPro" id="IPR027267">
    <property type="entry name" value="AH/BAR_dom_sf"/>
</dbReference>
<evidence type="ECO:0000256" key="4">
    <source>
        <dbReference type="ARBA" id="ARBA00023136"/>
    </source>
</evidence>
<dbReference type="InterPro" id="IPR031968">
    <property type="entry name" value="VASt"/>
</dbReference>
<keyword evidence="12" id="KW-1185">Reference proteome</keyword>
<evidence type="ECO:0008006" key="13">
    <source>
        <dbReference type="Google" id="ProtNLM"/>
    </source>
</evidence>
<dbReference type="PANTHER" id="PTHR23319">
    <property type="entry name" value="GRAM DOMAIN CONTAINING 1B, ISOFORM E"/>
    <property type="match status" value="1"/>
</dbReference>
<evidence type="ECO:0000313" key="11">
    <source>
        <dbReference type="EMBL" id="KAL3673430.1"/>
    </source>
</evidence>
<feature type="compositionally biased region" description="Basic and acidic residues" evidence="7">
    <location>
        <begin position="923"/>
        <end position="940"/>
    </location>
</feature>
<feature type="region of interest" description="Disordered" evidence="7">
    <location>
        <begin position="708"/>
        <end position="751"/>
    </location>
</feature>
<keyword evidence="4 8" id="KW-0472">Membrane</keyword>
<dbReference type="Pfam" id="PF00611">
    <property type="entry name" value="FCH"/>
    <property type="match status" value="1"/>
</dbReference>
<keyword evidence="5 6" id="KW-0175">Coiled coil</keyword>
<evidence type="ECO:0000259" key="9">
    <source>
        <dbReference type="PROSITE" id="PS51741"/>
    </source>
</evidence>
<sequence>MEEAANLQVETSDAPAETRPQISPSNSTTALKASPQEGSNSPTAQNEDGSVTSPHPAPTEETYSTDLFRAFPKVCQKAKSGMQLCQAVSAFIMERAGLESHYAQSLMKLAQSAKAEDWSEQLTECWTNFQEATEHLAQERWAFAQTMQTAIAPGVKAFAAQQDTQVQRLIAEGTKVRWAQQQMTSSMDKAREKYERKCQEAIAAMRKNDAAEINSPSSDSSLDEVSASKELTDKLAAGAGQLLTKMWDTTSAFGRNPLERQRSKLYGCLEDVISAEKHYVQTVEYTNAQRLIFEHEIKENLHAFQLTEEQRLEYLRDVLMRMQKAFIGMFSRSQQFVERMKASVNEVDELVDIEKGFQSLGSQEEVDVDRADLSINPFYLRMTHIQAMSDTGQRMIGIINAVVTEYIASETRFSQALRKLLRTHENGGLSSDLFGTSSSSASMTFLADEGATMVNGWMTVKDQVKLLLEVHQEFQSLLAEPVSLSLATMKSEYESVRVSTQENFLKVHATLCNEAAAHKKLQHKLDAKSRDFALTFSNLPGSTPVSANSLGIEVTQALKVLSANLRLFNEKERRSEAKLRQLAEEIRLLQVQVTDSSKSLRQTYQIYVQEIEVFISTCMKNEKYRLQVSKNSLQSLAKAIEHMLEGGTSVGNKALLEFEKIDPSGDIAEFIRINRQPYQRSKRVVPAYHGNDNLKEVMREYIASLGAPSSMGAENGDKNPRSPSNSSSPSFPISGSDTVVSPEKRSPRTTIMSKKSFRANIFSAGGQTTTPTNDDVADDSLSIGDESVSSGVEQDEEFAEVQPLGVSDFQKKFKLDSPEQVVESFSCALYLTNFPFHGRLYLTRNRMCFSGWRDTMFVASFSEIAMMEKKNTALIVPNAIEFTIKGEKVFFTSFVFRDECFQSIQQLRSIKKETEELLSDPVKQPDGDTESKPAGEDESKRRRSSNDLAAVAPTPELVPVITAEATLAENSRPTASLSSESVASTTPLVIPEKDTLLSEYDLLLDDEVTFSVETAFSKLWIQSDTFAKSILDAAGATNVSLPAWDAKPASYTAVTKPGMFDGSRLVSYTHNKKYMVGPSVIPTAQTQRYAYSAGSRLVVSTTTCVSDVPYCDYFRVEQRWVFSATKKSGVCSMQVGLRVQWSKSTWLKKQIESTTVSEAKEAVKSWLNAALHATKQQAATGDAPSIPTAKLSSSDGTQEGTLFKANTPQIAVITDSPSSALGHVASTGLPTQLHPTIQVAIIVCALMFVYTMYRVCAAMDQMQVLTRESLLQQRQQQEFLRELLQQFGKTRET</sequence>
<keyword evidence="3 8" id="KW-1133">Transmembrane helix</keyword>
<gene>
    <name evidence="11" type="ORF">V7S43_001142</name>
</gene>
<evidence type="ECO:0000256" key="3">
    <source>
        <dbReference type="ARBA" id="ARBA00022989"/>
    </source>
</evidence>
<dbReference type="PROSITE" id="PS51778">
    <property type="entry name" value="VAST"/>
    <property type="match status" value="1"/>
</dbReference>
<dbReference type="InterPro" id="IPR031160">
    <property type="entry name" value="F_BAR_dom"/>
</dbReference>
<dbReference type="InterPro" id="IPR011993">
    <property type="entry name" value="PH-like_dom_sf"/>
</dbReference>
<feature type="compositionally biased region" description="Polar residues" evidence="7">
    <location>
        <begin position="20"/>
        <end position="53"/>
    </location>
</feature>
<reference evidence="11 12" key="1">
    <citation type="submission" date="2024-09" db="EMBL/GenBank/DDBJ databases">
        <title>Genome sequencing and assembly of Phytophthora oleae, isolate VK10A, causative agent of rot of olive drupes.</title>
        <authorList>
            <person name="Conti Taguali S."/>
            <person name="Riolo M."/>
            <person name="La Spada F."/>
            <person name="Cacciola S.O."/>
            <person name="Dionisio G."/>
        </authorList>
    </citation>
    <scope>NUCLEOTIDE SEQUENCE [LARGE SCALE GENOMIC DNA]</scope>
    <source>
        <strain evidence="11 12">VK10A</strain>
    </source>
</reference>
<feature type="region of interest" description="Disordered" evidence="7">
    <location>
        <begin position="915"/>
        <end position="948"/>
    </location>
</feature>
<accession>A0ABD3G5Z6</accession>
<dbReference type="SMART" id="SM00568">
    <property type="entry name" value="GRAM"/>
    <property type="match status" value="1"/>
</dbReference>
<dbReference type="Gene3D" id="2.30.29.30">
    <property type="entry name" value="Pleckstrin-homology domain (PH domain)/Phosphotyrosine-binding domain (PTB)"/>
    <property type="match status" value="1"/>
</dbReference>
<organism evidence="11 12">
    <name type="scientific">Phytophthora oleae</name>
    <dbReference type="NCBI Taxonomy" id="2107226"/>
    <lineage>
        <taxon>Eukaryota</taxon>
        <taxon>Sar</taxon>
        <taxon>Stramenopiles</taxon>
        <taxon>Oomycota</taxon>
        <taxon>Peronosporomycetes</taxon>
        <taxon>Peronosporales</taxon>
        <taxon>Peronosporaceae</taxon>
        <taxon>Phytophthora</taxon>
    </lineage>
</organism>
<dbReference type="EMBL" id="JBIMZQ010000002">
    <property type="protein sequence ID" value="KAL3673430.1"/>
    <property type="molecule type" value="Genomic_DNA"/>
</dbReference>
<dbReference type="PROSITE" id="PS51741">
    <property type="entry name" value="F_BAR"/>
    <property type="match status" value="1"/>
</dbReference>
<feature type="compositionally biased region" description="Low complexity" evidence="7">
    <location>
        <begin position="721"/>
        <end position="736"/>
    </location>
</feature>
<name>A0ABD3G5Z6_9STRA</name>
<dbReference type="CDD" id="cd13220">
    <property type="entry name" value="PH-GRAM_GRAMDC"/>
    <property type="match status" value="1"/>
</dbReference>
<evidence type="ECO:0000256" key="8">
    <source>
        <dbReference type="SAM" id="Phobius"/>
    </source>
</evidence>
<dbReference type="InterPro" id="IPR004182">
    <property type="entry name" value="GRAM"/>
</dbReference>
<dbReference type="GO" id="GO:0043226">
    <property type="term" value="C:organelle"/>
    <property type="evidence" value="ECO:0007669"/>
    <property type="project" value="UniProtKB-ARBA"/>
</dbReference>
<evidence type="ECO:0000256" key="2">
    <source>
        <dbReference type="ARBA" id="ARBA00022692"/>
    </source>
</evidence>
<comment type="subcellular location">
    <subcellularLocation>
        <location evidence="1">Membrane</location>
        <topology evidence="1">Single-pass membrane protein</topology>
    </subcellularLocation>
</comment>
<evidence type="ECO:0000256" key="5">
    <source>
        <dbReference type="PROSITE-ProRule" id="PRU01077"/>
    </source>
</evidence>
<feature type="coiled-coil region" evidence="6">
    <location>
        <begin position="565"/>
        <end position="592"/>
    </location>
</feature>
<dbReference type="GO" id="GO:0016020">
    <property type="term" value="C:membrane"/>
    <property type="evidence" value="ECO:0007669"/>
    <property type="project" value="UniProtKB-SubCell"/>
</dbReference>
<dbReference type="Proteomes" id="UP001632037">
    <property type="component" value="Unassembled WGS sequence"/>
</dbReference>
<evidence type="ECO:0000256" key="7">
    <source>
        <dbReference type="SAM" id="MobiDB-lite"/>
    </source>
</evidence>
<feature type="region of interest" description="Disordered" evidence="7">
    <location>
        <begin position="1"/>
        <end position="64"/>
    </location>
</feature>
<comment type="caution">
    <text evidence="11">The sequence shown here is derived from an EMBL/GenBank/DDBJ whole genome shotgun (WGS) entry which is preliminary data.</text>
</comment>
<keyword evidence="2 8" id="KW-0812">Transmembrane</keyword>
<evidence type="ECO:0000256" key="1">
    <source>
        <dbReference type="ARBA" id="ARBA00004167"/>
    </source>
</evidence>
<dbReference type="PANTHER" id="PTHR23319:SF4">
    <property type="entry name" value="GRAM DOMAIN CONTAINING 1B, ISOFORM E"/>
    <property type="match status" value="1"/>
</dbReference>
<dbReference type="Pfam" id="PF16016">
    <property type="entry name" value="VASt"/>
    <property type="match status" value="1"/>
</dbReference>
<evidence type="ECO:0000313" key="12">
    <source>
        <dbReference type="Proteomes" id="UP001632037"/>
    </source>
</evidence>
<feature type="region of interest" description="Disordered" evidence="7">
    <location>
        <begin position="1178"/>
        <end position="1197"/>
    </location>
</feature>
<feature type="domain" description="VASt" evidence="10">
    <location>
        <begin position="999"/>
        <end position="1178"/>
    </location>
</feature>
<dbReference type="Pfam" id="PF02893">
    <property type="entry name" value="GRAM"/>
    <property type="match status" value="1"/>
</dbReference>
<proteinExistence type="predicted"/>
<dbReference type="InterPro" id="IPR051482">
    <property type="entry name" value="Cholesterol_transport"/>
</dbReference>
<feature type="domain" description="F-BAR" evidence="9">
    <location>
        <begin position="61"/>
        <end position="356"/>
    </location>
</feature>
<dbReference type="SUPFAM" id="SSF103657">
    <property type="entry name" value="BAR/IMD domain-like"/>
    <property type="match status" value="2"/>
</dbReference>